<dbReference type="GO" id="GO:0008270">
    <property type="term" value="F:zinc ion binding"/>
    <property type="evidence" value="ECO:0007669"/>
    <property type="project" value="InterPro"/>
</dbReference>
<dbReference type="GO" id="GO:0003676">
    <property type="term" value="F:nucleic acid binding"/>
    <property type="evidence" value="ECO:0007669"/>
    <property type="project" value="InterPro"/>
</dbReference>
<dbReference type="GO" id="GO:0071897">
    <property type="term" value="P:DNA biosynthetic process"/>
    <property type="evidence" value="ECO:0007669"/>
    <property type="project" value="UniProtKB-ARBA"/>
</dbReference>
<dbReference type="Gene3D" id="3.10.10.10">
    <property type="entry name" value="HIV Type 1 Reverse Transcriptase, subunit A, domain 1"/>
    <property type="match status" value="1"/>
</dbReference>
<feature type="compositionally biased region" description="Basic and acidic residues" evidence="2">
    <location>
        <begin position="12"/>
        <end position="23"/>
    </location>
</feature>
<dbReference type="GO" id="GO:0042575">
    <property type="term" value="C:DNA polymerase complex"/>
    <property type="evidence" value="ECO:0007669"/>
    <property type="project" value="UniProtKB-ARBA"/>
</dbReference>
<dbReference type="Gene3D" id="3.30.70.270">
    <property type="match status" value="1"/>
</dbReference>
<dbReference type="GO" id="GO:0015074">
    <property type="term" value="P:DNA integration"/>
    <property type="evidence" value="ECO:0007669"/>
    <property type="project" value="InterPro"/>
</dbReference>
<dbReference type="PANTHER" id="PTHR47331">
    <property type="entry name" value="PHD-TYPE DOMAIN-CONTAINING PROTEIN"/>
    <property type="match status" value="1"/>
</dbReference>
<dbReference type="InterPro" id="IPR005312">
    <property type="entry name" value="DUF1759"/>
</dbReference>
<protein>
    <submittedName>
        <fullName evidence="4">Pro-Pol polyprotein</fullName>
    </submittedName>
</protein>
<dbReference type="SUPFAM" id="SSF53098">
    <property type="entry name" value="Ribonuclease H-like"/>
    <property type="match status" value="1"/>
</dbReference>
<dbReference type="STRING" id="158441.A0A226DVA4"/>
<keyword evidence="5" id="KW-1185">Reference proteome</keyword>
<feature type="domain" description="Integrase catalytic" evidence="3">
    <location>
        <begin position="1513"/>
        <end position="1701"/>
    </location>
</feature>
<evidence type="ECO:0000313" key="4">
    <source>
        <dbReference type="EMBL" id="OXA48631.1"/>
    </source>
</evidence>
<keyword evidence="1" id="KW-0175">Coiled coil</keyword>
<feature type="compositionally biased region" description="Basic and acidic residues" evidence="2">
    <location>
        <begin position="447"/>
        <end position="464"/>
    </location>
</feature>
<evidence type="ECO:0000256" key="1">
    <source>
        <dbReference type="SAM" id="Coils"/>
    </source>
</evidence>
<dbReference type="InterPro" id="IPR043502">
    <property type="entry name" value="DNA/RNA_pol_sf"/>
</dbReference>
<feature type="region of interest" description="Disordered" evidence="2">
    <location>
        <begin position="443"/>
        <end position="464"/>
    </location>
</feature>
<name>A0A226DVA4_FOLCA</name>
<sequence>MSSEQKTPVGGRRGDRTRREPERYTPAWSKGGKKTTTLQEEEVDSDREVQPSTSPNKEGASFLSRMWPFGAKKSPVPSTLSSYARRRAQAKAELQKKIAILDKEVIDLQESMQITQCEIESFEEEVKRKADICEPTHPLHNPEELVKLHQEIARTSYELADKKKIDEQEEQYLGSDEELSDPEEEEMRKLRKEFQDWKSGCGVSAPTIKDGYSHAKSEFISNPTSAMDSIVQSLQTQNQALMKVLRNNQPSQSLTDKLLVRQSIGRDLPLFSGRPEEWPSFIATFKRTTSSCGFTDAENVERIRKCLRGDAAKSVECLLVSPQSLPKVLQILEEKFGQSEVIIRSMVAKAKVVPSVKEEKPQTMIDFGTTVVNLVATIKNLGELEHLRNPVLTHELVEKLPSHFRISWEESVVALTHKSTLEDFAEWVEARVKIACRMCPPKPAENPSKKEENKKSHAKEAKETEEGMCTTAGLFSGQDKKIPCPFCKKTNHMGRDCYRAEKMTWEEKSKVLREGRLCFRCFTSGHRKDSCKVKIKCAICNGPHVKSMCAELPSNQRRIRNEEVHEEEHAVNTTANNSNHTCRGDVLLKTVVVRAIGPKGSSLVRLLFDEGSQLSNIGSATVNKIGSRQVGEEWSRSVLFGGDVTQAKKVKKFEVKLESLDGKFSEKLVLNETPVICGTLPRIPHGPWVQELKKKKIWISDLEQRSLESTDVEILVGSDYWGKLVTSKPLQVFQDLNAVKTKFGWTLSGPLSRKASQASVADLWDLETIGIRDPAETKTKEENDREAKESFIKTISRKEDGRYVVSLPWLGTGQEIPNNKTTAEKRLVNATNKLSANTNKKNKCYYLPHRPVFKPDSLTTPVRPVFDASCKTGRAPSLNESLEKGPNLMELIPSILLRFREKKIGAVSDIRKAFQMIEVKEEDRDFLRFLWWEDATQEKLKELRHKRVVFGVNCSPFILAAVLEKHLKSVKEDLQPLSSKLLGSLYVDNCVTSLDTFKEYENFKTLSTEILKDAKKDLRQWKHTAVGTSGIEFNPYCGLDGDSDGAPKDSSFKTTTMVLGLVWDKEEDTLTCKIKNADLPDKLTKREILSRVPKIYDPIGFTSPATLQPKILLQDAWAQKLEWDKELPQEMQQKFTSWCEEIQCLAKIKIPRWALLSASLLEDLQFHVFCDASQVACASVVYVRIGEKVQVHLLQAKSRVAPLKKMTIPRLELLGCTIAARMMKSVADALSLDGVTTTFWTDSTTALAWIQRNDDWGTFVGNRVRSILKLTSAENWRHVPGVLNPADLPSRGCDSRELLESKWWEGPDWLKEEEDKWPTREVDQNEAEVAAEKKATKTQMTTSSQVAESWYLKRFSSFKKNVRVIGWRRRFVENARTSSQARLSGPLQIEEINNAEKCIIKMIQKEVFGGVNPIGGMETVVDEDGIIRVVTKLFHCQEPEGFRRPMLLPKSHPAVEMLIRESHLENSHAGAQFLMGKLREEYWILQGRQAIKKVISSCVRCRRFSAKEPTVPRGQLPDNRVKMGKVFEVIGVDYAGPLYLKDKSKVWFCLFTCAVYRCVHLEVVNSLSTEAFIMTLDRFIARRGRPSVIYSDNGTNFVGAVNLFKNIDWSQVEKETETKRIKWIFNPPSSPWWGGWWERLVKTVKDLIKRMLGNARLNFEQLSSCLCSVEATVNGRPLTFVTEDPMDLIPITPAMFIQDVQDTSYPELGLLDGDILRKKNQDMQVLRGQLRERFRKEYLSQLVQRGSEKGSRQFKINELVLVGSDNKKRVEWPLGRIIELMAGKDDKVRVARGRTRTGIFVRPLQRLYSLEISDPVTAFPELSQDAKKEEQKSKEKIEAVVRTKKGREVKKPHRYGKCSDE</sequence>
<dbReference type="InterPro" id="IPR008042">
    <property type="entry name" value="Retrotrans_Pao"/>
</dbReference>
<evidence type="ECO:0000313" key="5">
    <source>
        <dbReference type="Proteomes" id="UP000198287"/>
    </source>
</evidence>
<evidence type="ECO:0000256" key="2">
    <source>
        <dbReference type="SAM" id="MobiDB-lite"/>
    </source>
</evidence>
<dbReference type="InterPro" id="IPR043128">
    <property type="entry name" value="Rev_trsase/Diguanyl_cyclase"/>
</dbReference>
<dbReference type="InterPro" id="IPR041588">
    <property type="entry name" value="Integrase_H2C2"/>
</dbReference>
<gene>
    <name evidence="4" type="ORF">Fcan01_16376</name>
</gene>
<dbReference type="Pfam" id="PF05380">
    <property type="entry name" value="Peptidase_A17"/>
    <property type="match status" value="1"/>
</dbReference>
<dbReference type="Pfam" id="PF17921">
    <property type="entry name" value="Integrase_H2C2"/>
    <property type="match status" value="1"/>
</dbReference>
<dbReference type="InterPro" id="IPR001878">
    <property type="entry name" value="Znf_CCHC"/>
</dbReference>
<dbReference type="Pfam" id="PF18701">
    <property type="entry name" value="DUF5641"/>
    <property type="match status" value="1"/>
</dbReference>
<dbReference type="Gene3D" id="1.10.340.70">
    <property type="match status" value="1"/>
</dbReference>
<comment type="caution">
    <text evidence="4">The sequence shown here is derived from an EMBL/GenBank/DDBJ whole genome shotgun (WGS) entry which is preliminary data.</text>
</comment>
<dbReference type="Gene3D" id="3.30.420.10">
    <property type="entry name" value="Ribonuclease H-like superfamily/Ribonuclease H"/>
    <property type="match status" value="1"/>
</dbReference>
<dbReference type="InterPro" id="IPR036397">
    <property type="entry name" value="RNaseH_sf"/>
</dbReference>
<dbReference type="Pfam" id="PF03564">
    <property type="entry name" value="DUF1759"/>
    <property type="match status" value="1"/>
</dbReference>
<dbReference type="EMBL" id="LNIX01000011">
    <property type="protein sequence ID" value="OXA48631.1"/>
    <property type="molecule type" value="Genomic_DNA"/>
</dbReference>
<reference evidence="4 5" key="1">
    <citation type="submission" date="2015-12" db="EMBL/GenBank/DDBJ databases">
        <title>The genome of Folsomia candida.</title>
        <authorList>
            <person name="Faddeeva A."/>
            <person name="Derks M.F."/>
            <person name="Anvar Y."/>
            <person name="Smit S."/>
            <person name="Van Straalen N."/>
            <person name="Roelofs D."/>
        </authorList>
    </citation>
    <scope>NUCLEOTIDE SEQUENCE [LARGE SCALE GENOMIC DNA]</scope>
    <source>
        <strain evidence="4 5">VU population</strain>
        <tissue evidence="4">Whole body</tissue>
    </source>
</reference>
<proteinExistence type="predicted"/>
<dbReference type="OrthoDB" id="5875692at2759"/>
<dbReference type="SUPFAM" id="SSF56672">
    <property type="entry name" value="DNA/RNA polymerases"/>
    <property type="match status" value="1"/>
</dbReference>
<dbReference type="OMA" id="ANSINDC"/>
<feature type="region of interest" description="Disordered" evidence="2">
    <location>
        <begin position="1"/>
        <end position="79"/>
    </location>
</feature>
<feature type="coiled-coil region" evidence="1">
    <location>
        <begin position="91"/>
        <end position="125"/>
    </location>
</feature>
<accession>A0A226DVA4</accession>
<dbReference type="SMART" id="SM00343">
    <property type="entry name" value="ZnF_C2HC"/>
    <property type="match status" value="3"/>
</dbReference>
<dbReference type="PANTHER" id="PTHR47331:SF1">
    <property type="entry name" value="GAG-LIKE PROTEIN"/>
    <property type="match status" value="1"/>
</dbReference>
<dbReference type="InterPro" id="IPR001584">
    <property type="entry name" value="Integrase_cat-core"/>
</dbReference>
<evidence type="ECO:0000259" key="3">
    <source>
        <dbReference type="PROSITE" id="PS50994"/>
    </source>
</evidence>
<dbReference type="PROSITE" id="PS50994">
    <property type="entry name" value="INTEGRASE"/>
    <property type="match status" value="1"/>
</dbReference>
<organism evidence="4 5">
    <name type="scientific">Folsomia candida</name>
    <name type="common">Springtail</name>
    <dbReference type="NCBI Taxonomy" id="158441"/>
    <lineage>
        <taxon>Eukaryota</taxon>
        <taxon>Metazoa</taxon>
        <taxon>Ecdysozoa</taxon>
        <taxon>Arthropoda</taxon>
        <taxon>Hexapoda</taxon>
        <taxon>Collembola</taxon>
        <taxon>Entomobryomorpha</taxon>
        <taxon>Isotomoidea</taxon>
        <taxon>Isotomidae</taxon>
        <taxon>Proisotominae</taxon>
        <taxon>Folsomia</taxon>
    </lineage>
</organism>
<dbReference type="InterPro" id="IPR012337">
    <property type="entry name" value="RNaseH-like_sf"/>
</dbReference>
<dbReference type="InterPro" id="IPR040676">
    <property type="entry name" value="DUF5641"/>
</dbReference>
<dbReference type="Proteomes" id="UP000198287">
    <property type="component" value="Unassembled WGS sequence"/>
</dbReference>